<feature type="region of interest" description="Disordered" evidence="1">
    <location>
        <begin position="241"/>
        <end position="266"/>
    </location>
</feature>
<sequence length="266" mass="28587">MASYTLRVFLLLASTLLVLLFSGITVILERVTRSLFHSHTSRNYFGTDSLDFTDPVPGTDTIVVDEDTTPALAILGASVLAMLLACLSAAGMWELRRVDGMRGAGQRLWCWGVLGMQAVVLGVSVGVLGWASALQIAQAGAVLGSGRELTRETWKATRLMLIPVAVSALLAMVAVFYATKQRGGASWLFTGKGHYSGFQSVYEMGPPPQNQHAPPQFYPNPQAYPQQQGYVQPVYVMPPQGFQPGPHQPAPQGQKGAIGGAQPVFR</sequence>
<feature type="transmembrane region" description="Helical" evidence="2">
    <location>
        <begin position="156"/>
        <end position="178"/>
    </location>
</feature>
<keyword evidence="2" id="KW-0472">Membrane</keyword>
<protein>
    <submittedName>
        <fullName evidence="3">Uncharacterized protein</fullName>
    </submittedName>
</protein>
<feature type="transmembrane region" description="Helical" evidence="2">
    <location>
        <begin position="108"/>
        <end position="136"/>
    </location>
</feature>
<organism evidence="3 4">
    <name type="scientific">Bimuria novae-zelandiae CBS 107.79</name>
    <dbReference type="NCBI Taxonomy" id="1447943"/>
    <lineage>
        <taxon>Eukaryota</taxon>
        <taxon>Fungi</taxon>
        <taxon>Dikarya</taxon>
        <taxon>Ascomycota</taxon>
        <taxon>Pezizomycotina</taxon>
        <taxon>Dothideomycetes</taxon>
        <taxon>Pleosporomycetidae</taxon>
        <taxon>Pleosporales</taxon>
        <taxon>Massarineae</taxon>
        <taxon>Didymosphaeriaceae</taxon>
        <taxon>Bimuria</taxon>
    </lineage>
</organism>
<feature type="compositionally biased region" description="Low complexity" evidence="1">
    <location>
        <begin position="241"/>
        <end position="255"/>
    </location>
</feature>
<evidence type="ECO:0000256" key="1">
    <source>
        <dbReference type="SAM" id="MobiDB-lite"/>
    </source>
</evidence>
<gene>
    <name evidence="3" type="ORF">BU23DRAFT_568909</name>
</gene>
<evidence type="ECO:0000313" key="4">
    <source>
        <dbReference type="Proteomes" id="UP000800036"/>
    </source>
</evidence>
<name>A0A6A5VHD8_9PLEO</name>
<dbReference type="AlphaFoldDB" id="A0A6A5VHD8"/>
<dbReference type="OrthoDB" id="3796171at2759"/>
<dbReference type="EMBL" id="ML976685">
    <property type="protein sequence ID" value="KAF1972717.1"/>
    <property type="molecule type" value="Genomic_DNA"/>
</dbReference>
<dbReference type="Proteomes" id="UP000800036">
    <property type="component" value="Unassembled WGS sequence"/>
</dbReference>
<evidence type="ECO:0000256" key="2">
    <source>
        <dbReference type="SAM" id="Phobius"/>
    </source>
</evidence>
<evidence type="ECO:0000313" key="3">
    <source>
        <dbReference type="EMBL" id="KAF1972717.1"/>
    </source>
</evidence>
<keyword evidence="4" id="KW-1185">Reference proteome</keyword>
<proteinExistence type="predicted"/>
<feature type="transmembrane region" description="Helical" evidence="2">
    <location>
        <begin position="71"/>
        <end position="96"/>
    </location>
</feature>
<keyword evidence="2" id="KW-0812">Transmembrane</keyword>
<accession>A0A6A5VHD8</accession>
<reference evidence="3" key="1">
    <citation type="journal article" date="2020" name="Stud. Mycol.">
        <title>101 Dothideomycetes genomes: a test case for predicting lifestyles and emergence of pathogens.</title>
        <authorList>
            <person name="Haridas S."/>
            <person name="Albert R."/>
            <person name="Binder M."/>
            <person name="Bloem J."/>
            <person name="Labutti K."/>
            <person name="Salamov A."/>
            <person name="Andreopoulos B."/>
            <person name="Baker S."/>
            <person name="Barry K."/>
            <person name="Bills G."/>
            <person name="Bluhm B."/>
            <person name="Cannon C."/>
            <person name="Castanera R."/>
            <person name="Culley D."/>
            <person name="Daum C."/>
            <person name="Ezra D."/>
            <person name="Gonzalez J."/>
            <person name="Henrissat B."/>
            <person name="Kuo A."/>
            <person name="Liang C."/>
            <person name="Lipzen A."/>
            <person name="Lutzoni F."/>
            <person name="Magnuson J."/>
            <person name="Mondo S."/>
            <person name="Nolan M."/>
            <person name="Ohm R."/>
            <person name="Pangilinan J."/>
            <person name="Park H.-J."/>
            <person name="Ramirez L."/>
            <person name="Alfaro M."/>
            <person name="Sun H."/>
            <person name="Tritt A."/>
            <person name="Yoshinaga Y."/>
            <person name="Zwiers L.-H."/>
            <person name="Turgeon B."/>
            <person name="Goodwin S."/>
            <person name="Spatafora J."/>
            <person name="Crous P."/>
            <person name="Grigoriev I."/>
        </authorList>
    </citation>
    <scope>NUCLEOTIDE SEQUENCE</scope>
    <source>
        <strain evidence="3">CBS 107.79</strain>
    </source>
</reference>
<keyword evidence="2" id="KW-1133">Transmembrane helix</keyword>